<comment type="caution">
    <text evidence="1">The sequence shown here is derived from an EMBL/GenBank/DDBJ whole genome shotgun (WGS) entry which is preliminary data.</text>
</comment>
<accession>A0A0J9XH64</accession>
<gene>
    <name evidence="1" type="ORF">BN980_GECA16s00945g</name>
</gene>
<name>A0A0J9XH64_GEOCN</name>
<keyword evidence="2" id="KW-1185">Reference proteome</keyword>
<evidence type="ECO:0000313" key="2">
    <source>
        <dbReference type="Proteomes" id="UP000242525"/>
    </source>
</evidence>
<proteinExistence type="predicted"/>
<evidence type="ECO:0000313" key="1">
    <source>
        <dbReference type="EMBL" id="CDO56658.1"/>
    </source>
</evidence>
<dbReference type="Proteomes" id="UP000242525">
    <property type="component" value="Unassembled WGS sequence"/>
</dbReference>
<organism evidence="1 2">
    <name type="scientific">Geotrichum candidum</name>
    <name type="common">Oospora lactis</name>
    <name type="synonym">Dipodascus geotrichum</name>
    <dbReference type="NCBI Taxonomy" id="1173061"/>
    <lineage>
        <taxon>Eukaryota</taxon>
        <taxon>Fungi</taxon>
        <taxon>Dikarya</taxon>
        <taxon>Ascomycota</taxon>
        <taxon>Saccharomycotina</taxon>
        <taxon>Dipodascomycetes</taxon>
        <taxon>Dipodascales</taxon>
        <taxon>Dipodascaceae</taxon>
        <taxon>Geotrichum</taxon>
    </lineage>
</organism>
<dbReference type="EMBL" id="CCBN010000016">
    <property type="protein sequence ID" value="CDO56658.1"/>
    <property type="molecule type" value="Genomic_DNA"/>
</dbReference>
<sequence length="316" mass="35532">MKLVNGPTIIHTDDIPQCGQHNYAPCIDNNGNYIHSFRHSLATKGETQLRKRGYWWDLLGKSLACSAGAITAWEYAISTCITQYAAGRPIYKRPCSTTAIAAILVTGAAGAAIRDSVATIRRSKRSLENYMYHFEKGNITLILGSSEVASYKRDEASDVELALTAHVTIDGMAHGESEVTVRNGTVVVEYRPYKFDYFNSQTDNDKKKQMEYYETKFQSNMGLEYNYCHLSDSHSLGMNNDWNDMWAMVNNDLQYISRCYGYDLGVVDLNDRPNGWPVLMSTGYLILESQGFGDNFETCHRNTFGSVAHDDHGDEL</sequence>
<dbReference type="AlphaFoldDB" id="A0A0J9XH64"/>
<reference evidence="1" key="1">
    <citation type="submission" date="2014-03" db="EMBL/GenBank/DDBJ databases">
        <authorList>
            <person name="Casaregola S."/>
        </authorList>
    </citation>
    <scope>NUCLEOTIDE SEQUENCE [LARGE SCALE GENOMIC DNA]</scope>
    <source>
        <strain evidence="1">CLIB 918</strain>
    </source>
</reference>
<protein>
    <submittedName>
        <fullName evidence="1">Similar to Saccharomyces cerevisiae FOSTERSO_4311 [Saccharomyces cerevisiae FostersO]</fullName>
    </submittedName>
</protein>